<accession>A0A1T3P415</accession>
<keyword evidence="4" id="KW-1185">Reference proteome</keyword>
<dbReference type="RefSeq" id="WP_078978109.1">
    <property type="nucleotide sequence ID" value="NZ_MWQN01000001.1"/>
</dbReference>
<dbReference type="GO" id="GO:0016787">
    <property type="term" value="F:hydrolase activity"/>
    <property type="evidence" value="ECO:0007669"/>
    <property type="project" value="UniProtKB-KW"/>
</dbReference>
<protein>
    <submittedName>
        <fullName evidence="3">Amidohydrolase</fullName>
    </submittedName>
</protein>
<dbReference type="InterPro" id="IPR032466">
    <property type="entry name" value="Metal_Hydrolase"/>
</dbReference>
<dbReference type="STRING" id="159449.B4N89_25295"/>
<feature type="domain" description="Amidohydrolase-related" evidence="2">
    <location>
        <begin position="11"/>
        <end position="287"/>
    </location>
</feature>
<dbReference type="Proteomes" id="UP000190037">
    <property type="component" value="Unassembled WGS sequence"/>
</dbReference>
<evidence type="ECO:0000259" key="2">
    <source>
        <dbReference type="Pfam" id="PF04909"/>
    </source>
</evidence>
<keyword evidence="3" id="KW-0378">Hydrolase</keyword>
<gene>
    <name evidence="3" type="ORF">B4N89_25295</name>
</gene>
<evidence type="ECO:0000313" key="4">
    <source>
        <dbReference type="Proteomes" id="UP000190037"/>
    </source>
</evidence>
<sequence>MTSAPANPGIVDVHSHLFRQCCDFDDAFKAESARAHAGEVDLTVRWADYAASSPADTRTIVVGGKARRSGLWVEDKAVAEYVGARPERLIGYLSIDPTQPGWQDELRFGHQELGLRGIKLMPMYAGFDPGDPQYDPLFAYAEDNGLPILVHTGTTFVSAAPIAYAQPRLLDPVAIRHPELRMVLAHLGHPFEGECIAVIRKHPHLYADLSALHYRPFQLWHSLRLAQDYGVLHKLLFGSDYPFTTVDASVTGLREVAAVPGIPGLPPLDRDAVEAIIFRNALPLLGLS</sequence>
<dbReference type="Gene3D" id="3.20.20.140">
    <property type="entry name" value="Metal-dependent hydrolases"/>
    <property type="match status" value="1"/>
</dbReference>
<dbReference type="AlphaFoldDB" id="A0A1T3P415"/>
<dbReference type="SUPFAM" id="SSF51556">
    <property type="entry name" value="Metallo-dependent hydrolases"/>
    <property type="match status" value="1"/>
</dbReference>
<dbReference type="GO" id="GO:0016831">
    <property type="term" value="F:carboxy-lyase activity"/>
    <property type="evidence" value="ECO:0007669"/>
    <property type="project" value="InterPro"/>
</dbReference>
<dbReference type="Pfam" id="PF04909">
    <property type="entry name" value="Amidohydro_2"/>
    <property type="match status" value="1"/>
</dbReference>
<comment type="caution">
    <text evidence="3">The sequence shown here is derived from an EMBL/GenBank/DDBJ whole genome shotgun (WGS) entry which is preliminary data.</text>
</comment>
<dbReference type="eggNOG" id="COG2159">
    <property type="taxonomic scope" value="Bacteria"/>
</dbReference>
<organism evidence="3 4">
    <name type="scientific">Embleya scabrispora</name>
    <dbReference type="NCBI Taxonomy" id="159449"/>
    <lineage>
        <taxon>Bacteria</taxon>
        <taxon>Bacillati</taxon>
        <taxon>Actinomycetota</taxon>
        <taxon>Actinomycetes</taxon>
        <taxon>Kitasatosporales</taxon>
        <taxon>Streptomycetaceae</taxon>
        <taxon>Embleya</taxon>
    </lineage>
</organism>
<dbReference type="PANTHER" id="PTHR21240">
    <property type="entry name" value="2-AMINO-3-CARBOXYLMUCONATE-6-SEMIALDEHYDE DECARBOXYLASE"/>
    <property type="match status" value="1"/>
</dbReference>
<name>A0A1T3P415_9ACTN</name>
<dbReference type="InterPro" id="IPR006680">
    <property type="entry name" value="Amidohydro-rel"/>
</dbReference>
<proteinExistence type="predicted"/>
<dbReference type="InterPro" id="IPR032465">
    <property type="entry name" value="ACMSD"/>
</dbReference>
<evidence type="ECO:0000256" key="1">
    <source>
        <dbReference type="ARBA" id="ARBA00023239"/>
    </source>
</evidence>
<evidence type="ECO:0000313" key="3">
    <source>
        <dbReference type="EMBL" id="OPC83813.1"/>
    </source>
</evidence>
<dbReference type="CDD" id="cd01292">
    <property type="entry name" value="metallo-dependent_hydrolases"/>
    <property type="match status" value="1"/>
</dbReference>
<dbReference type="PANTHER" id="PTHR21240:SF19">
    <property type="entry name" value="CATALYTIC_ HYDROLASE"/>
    <property type="match status" value="1"/>
</dbReference>
<reference evidence="3 4" key="1">
    <citation type="submission" date="2017-03" db="EMBL/GenBank/DDBJ databases">
        <title>Draft genome sequence of Streptomyces scabrisporus NF3, endophyte isolated from Amphipterygium adstringens.</title>
        <authorList>
            <person name="Vazquez M."/>
            <person name="Ceapa C.D."/>
            <person name="Rodriguez Luna D."/>
            <person name="Sanchez Esquivel S."/>
        </authorList>
    </citation>
    <scope>NUCLEOTIDE SEQUENCE [LARGE SCALE GENOMIC DNA]</scope>
    <source>
        <strain evidence="3 4">NF3</strain>
    </source>
</reference>
<dbReference type="OrthoDB" id="1407586at2"/>
<dbReference type="EMBL" id="MWQN01000001">
    <property type="protein sequence ID" value="OPC83813.1"/>
    <property type="molecule type" value="Genomic_DNA"/>
</dbReference>
<keyword evidence="1" id="KW-0456">Lyase</keyword>